<evidence type="ECO:0000256" key="2">
    <source>
        <dbReference type="SAM" id="Phobius"/>
    </source>
</evidence>
<feature type="region of interest" description="Disordered" evidence="1">
    <location>
        <begin position="146"/>
        <end position="218"/>
    </location>
</feature>
<keyword evidence="2" id="KW-0472">Membrane</keyword>
<gene>
    <name evidence="3" type="ORF">PGTUg99_005742</name>
</gene>
<feature type="transmembrane region" description="Helical" evidence="2">
    <location>
        <begin position="62"/>
        <end position="83"/>
    </location>
</feature>
<feature type="compositionally biased region" description="Basic and acidic residues" evidence="1">
    <location>
        <begin position="233"/>
        <end position="242"/>
    </location>
</feature>
<protein>
    <submittedName>
        <fullName evidence="3">Uncharacterized protein</fullName>
    </submittedName>
</protein>
<feature type="compositionally biased region" description="Low complexity" evidence="1">
    <location>
        <begin position="186"/>
        <end position="195"/>
    </location>
</feature>
<feature type="compositionally biased region" description="Basic and acidic residues" evidence="1">
    <location>
        <begin position="150"/>
        <end position="160"/>
    </location>
</feature>
<dbReference type="EMBL" id="VDEP01000239">
    <property type="protein sequence ID" value="KAA1121069.1"/>
    <property type="molecule type" value="Genomic_DNA"/>
</dbReference>
<name>A0A5B0R734_PUCGR</name>
<feature type="region of interest" description="Disordered" evidence="1">
    <location>
        <begin position="231"/>
        <end position="265"/>
    </location>
</feature>
<evidence type="ECO:0000313" key="4">
    <source>
        <dbReference type="Proteomes" id="UP000325313"/>
    </source>
</evidence>
<accession>A0A5B0R734</accession>
<evidence type="ECO:0000256" key="1">
    <source>
        <dbReference type="SAM" id="MobiDB-lite"/>
    </source>
</evidence>
<keyword evidence="2" id="KW-1133">Transmembrane helix</keyword>
<feature type="region of interest" description="Disordered" evidence="1">
    <location>
        <begin position="1"/>
        <end position="35"/>
    </location>
</feature>
<reference evidence="3 4" key="1">
    <citation type="submission" date="2019-05" db="EMBL/GenBank/DDBJ databases">
        <title>Emergence of the Ug99 lineage of the wheat stem rust pathogen through somatic hybridization.</title>
        <authorList>
            <person name="Li F."/>
            <person name="Upadhyaya N.M."/>
            <person name="Sperschneider J."/>
            <person name="Matny O."/>
            <person name="Nguyen-Phuc H."/>
            <person name="Mago R."/>
            <person name="Raley C."/>
            <person name="Miller M.E."/>
            <person name="Silverstein K.A.T."/>
            <person name="Henningsen E."/>
            <person name="Hirsch C.D."/>
            <person name="Visser B."/>
            <person name="Pretorius Z.A."/>
            <person name="Steffenson B.J."/>
            <person name="Schwessinger B."/>
            <person name="Dodds P.N."/>
            <person name="Figueroa M."/>
        </authorList>
    </citation>
    <scope>NUCLEOTIDE SEQUENCE [LARGE SCALE GENOMIC DNA]</scope>
    <source>
        <strain evidence="3 4">Ug99</strain>
    </source>
</reference>
<proteinExistence type="predicted"/>
<feature type="compositionally biased region" description="Basic and acidic residues" evidence="1">
    <location>
        <begin position="197"/>
        <end position="216"/>
    </location>
</feature>
<evidence type="ECO:0000313" key="3">
    <source>
        <dbReference type="EMBL" id="KAA1121069.1"/>
    </source>
</evidence>
<dbReference type="AlphaFoldDB" id="A0A5B0R734"/>
<comment type="caution">
    <text evidence="3">The sequence shown here is derived from an EMBL/GenBank/DDBJ whole genome shotgun (WGS) entry which is preliminary data.</text>
</comment>
<keyword evidence="2" id="KW-0812">Transmembrane</keyword>
<sequence length="356" mass="39784">MGKEIEEGENSKPSTGKQELDQHHSASSSPPELPPKTAIQSYPSIISTTNHSKQSNKTLIRFLFSLSNFIFFGGTLAGLIVWFHQKYIFPKLRIRTEILKSLRLSTLKSYDKLHQSLKSLIQSNPRLYQYTLAKLSGEVDQVLSTSSDAKTGDGLDDAGKASDQIQVSEGSSTTDEKTQVPDIVPSSSSSTSSSSILDEKELQNEPHKPSSDREEFNQPVIDYLEKIAQGLRKRSDNRRPVQIEESDDEQMDESRAGTERSLGGIESLTKSLKSMGAELADEAQLNTRVHQKLSASSHPHRAFGLNHWTASFNATRYPDAPPPKNVDEDPYFIALMEFKNQIRNLKGALLNRKKFY</sequence>
<feature type="compositionally biased region" description="Polar residues" evidence="1">
    <location>
        <begin position="163"/>
        <end position="173"/>
    </location>
</feature>
<organism evidence="3 4">
    <name type="scientific">Puccinia graminis f. sp. tritici</name>
    <dbReference type="NCBI Taxonomy" id="56615"/>
    <lineage>
        <taxon>Eukaryota</taxon>
        <taxon>Fungi</taxon>
        <taxon>Dikarya</taxon>
        <taxon>Basidiomycota</taxon>
        <taxon>Pucciniomycotina</taxon>
        <taxon>Pucciniomycetes</taxon>
        <taxon>Pucciniales</taxon>
        <taxon>Pucciniaceae</taxon>
        <taxon>Puccinia</taxon>
    </lineage>
</organism>
<dbReference type="Proteomes" id="UP000325313">
    <property type="component" value="Unassembled WGS sequence"/>
</dbReference>